<reference evidence="1 2" key="2">
    <citation type="journal article" date="2024" name="G3 (Bethesda)">
        <title>The genome of the cryopelagic Antarctic bald notothen, Trematomus borchgrevinki.</title>
        <authorList>
            <person name="Rayamajhi N."/>
            <person name="Rivera-Colon A.G."/>
            <person name="Minhas B.F."/>
            <person name="Cheng C.C."/>
            <person name="Catchen J.M."/>
        </authorList>
    </citation>
    <scope>NUCLEOTIDE SEQUENCE [LARGE SCALE GENOMIC DNA]</scope>
    <source>
        <strain evidence="1">AGRC-2024</strain>
    </source>
</reference>
<comment type="caution">
    <text evidence="1">The sequence shown here is derived from an EMBL/GenBank/DDBJ whole genome shotgun (WGS) entry which is preliminary data.</text>
</comment>
<keyword evidence="2" id="KW-1185">Reference proteome</keyword>
<dbReference type="AlphaFoldDB" id="A0ABD2FN59"/>
<proteinExistence type="predicted"/>
<evidence type="ECO:0000313" key="1">
    <source>
        <dbReference type="EMBL" id="KAL3042748.1"/>
    </source>
</evidence>
<name>A0ABD2FN59_PAGBO</name>
<organism evidence="1 2">
    <name type="scientific">Pagothenia borchgrevinki</name>
    <name type="common">Bald rockcod</name>
    <name type="synonym">Trematomus borchgrevinki</name>
    <dbReference type="NCBI Taxonomy" id="8213"/>
    <lineage>
        <taxon>Eukaryota</taxon>
        <taxon>Metazoa</taxon>
        <taxon>Chordata</taxon>
        <taxon>Craniata</taxon>
        <taxon>Vertebrata</taxon>
        <taxon>Euteleostomi</taxon>
        <taxon>Actinopterygii</taxon>
        <taxon>Neopterygii</taxon>
        <taxon>Teleostei</taxon>
        <taxon>Neoteleostei</taxon>
        <taxon>Acanthomorphata</taxon>
        <taxon>Eupercaria</taxon>
        <taxon>Perciformes</taxon>
        <taxon>Notothenioidei</taxon>
        <taxon>Nototheniidae</taxon>
        <taxon>Pagothenia</taxon>
    </lineage>
</organism>
<accession>A0ABD2FN59</accession>
<protein>
    <submittedName>
        <fullName evidence="1">Uncharacterized protein</fullName>
    </submittedName>
</protein>
<dbReference type="Proteomes" id="UP001619887">
    <property type="component" value="Unassembled WGS sequence"/>
</dbReference>
<reference evidence="1 2" key="1">
    <citation type="journal article" date="2022" name="G3 (Bethesda)">
        <title>Evaluating Illumina-, Nanopore-, and PacBio-based genome assembly strategies with the bald notothen, Trematomus borchgrevinki.</title>
        <authorList>
            <person name="Rayamajhi N."/>
            <person name="Cheng C.C."/>
            <person name="Catchen J.M."/>
        </authorList>
    </citation>
    <scope>NUCLEOTIDE SEQUENCE [LARGE SCALE GENOMIC DNA]</scope>
    <source>
        <strain evidence="1">AGRC-2024</strain>
    </source>
</reference>
<sequence>MQCCAYFQLTKNITFCRKRPVSCHKMCCSRAVLCILPTEPADRRTLTLCRKKTCELPKMCCSHAVL</sequence>
<evidence type="ECO:0000313" key="2">
    <source>
        <dbReference type="Proteomes" id="UP001619887"/>
    </source>
</evidence>
<dbReference type="EMBL" id="JBIYXZ010002089">
    <property type="protein sequence ID" value="KAL3042748.1"/>
    <property type="molecule type" value="Genomic_DNA"/>
</dbReference>
<gene>
    <name evidence="1" type="ORF">OYC64_020633</name>
</gene>